<keyword evidence="12" id="KW-1185">Reference proteome</keyword>
<dbReference type="PANTHER" id="PTHR11003:SF330">
    <property type="entry name" value="POTASSIUM CHANNEL DOMAIN-CONTAINING PROTEIN"/>
    <property type="match status" value="1"/>
</dbReference>
<feature type="domain" description="Potassium channel" evidence="11">
    <location>
        <begin position="225"/>
        <end position="298"/>
    </location>
</feature>
<feature type="transmembrane region" description="Helical" evidence="10">
    <location>
        <begin position="437"/>
        <end position="457"/>
    </location>
</feature>
<keyword evidence="5 8" id="KW-0406">Ion transport</keyword>
<feature type="transmembrane region" description="Helical" evidence="10">
    <location>
        <begin position="216"/>
        <end position="234"/>
    </location>
</feature>
<evidence type="ECO:0000256" key="9">
    <source>
        <dbReference type="SAM" id="MobiDB-lite"/>
    </source>
</evidence>
<feature type="transmembrane region" description="Helical" evidence="10">
    <location>
        <begin position="361"/>
        <end position="381"/>
    </location>
</feature>
<sequence>MEDVSEGTTENIYESPTGDATSTSENRDVSERELFERQRNRSYLTKDFAFFIAATIATCLYLLFGADIFRKFEEEREVAFRDNVTEVYDRIRMQYGVTKEDCDAMSDSYDHSCLTMTKSVKQRIHWDFMGAIFFATEVVSTIGLGQTAPKTYYGRLFCMVYCIPGIALFILFVITLLERFLALFAYAKRKVVYFIRHLRGQNKYNISPPPTRLETTVLFVVAYIVLCCLSAFLYQHTEDWNYFESFYFAFSTYTTIGFGDYVPVSTIDIGSHDIAYHVVNNVMTLFGVSIGIPCLTFISKAIKQGVLGSLMEDVFSKKEQEVKKLDGHCPACEKKYEESARELEEGRHIGLFLSLTAEQNIRMITLLIAIFIYCVLGSCVFPELERDFIQEIFENKILLEEMRVKYSIAAEDLADIDAAQSMACFGLTAPMNFKSRAFLICYASFGIPLMFMFLNLLSEHLVVLVTSVSRLIKYLPIVTYNKLFPPAPLQQFHLSPEDGINASTSPSLTTKPLSSTTDQTHPSSETCKHRCGQSKLNSSVDSFASMSLNNYGVKFISSDVNLSRVDSDISAIEGKSLPCSPTNSPANIDPVPTIHYVNETEATSYDTFSISGDSTSCESISEITSSSSAFVSSSSVTQESTPCTSFDGSIHMSQTSAIWEKFSSTKSEMREPTPTQPTPKPPTKYLYFNRNLTSYQIMLSTCVVFIATVTTGTLVYSKAENWTYFEACYFSIISFTTIGFGDYVTAVKTNDYYTNTLGTNVGNNYVVINVSLQLIGVSITFLLIQCLAFFFKEAIDALIDKIGYICKKTFRTWCRKRRATVVVDSEGAPPSPPVCQYCRKIAKSMRESRHIYTAIIK</sequence>
<accession>A0ABM0MTF6</accession>
<keyword evidence="4 10" id="KW-1133">Transmembrane helix</keyword>
<keyword evidence="3 8" id="KW-0812">Transmembrane</keyword>
<dbReference type="SUPFAM" id="SSF81324">
    <property type="entry name" value="Voltage-gated potassium channels"/>
    <property type="match status" value="3"/>
</dbReference>
<feature type="region of interest" description="Disordered" evidence="9">
    <location>
        <begin position="503"/>
        <end position="530"/>
    </location>
</feature>
<feature type="compositionally biased region" description="Polar residues" evidence="9">
    <location>
        <begin position="1"/>
        <end position="24"/>
    </location>
</feature>
<evidence type="ECO:0000259" key="11">
    <source>
        <dbReference type="Pfam" id="PF07885"/>
    </source>
</evidence>
<dbReference type="InterPro" id="IPR003280">
    <property type="entry name" value="2pore_dom_K_chnl"/>
</dbReference>
<dbReference type="GeneID" id="102802988"/>
<dbReference type="PANTHER" id="PTHR11003">
    <property type="entry name" value="POTASSIUM CHANNEL, SUBFAMILY K"/>
    <property type="match status" value="1"/>
</dbReference>
<feature type="region of interest" description="Disordered" evidence="9">
    <location>
        <begin position="1"/>
        <end position="32"/>
    </location>
</feature>
<evidence type="ECO:0000256" key="7">
    <source>
        <dbReference type="ARBA" id="ARBA00023303"/>
    </source>
</evidence>
<proteinExistence type="inferred from homology"/>
<evidence type="ECO:0000313" key="13">
    <source>
        <dbReference type="RefSeq" id="XP_006823297.1"/>
    </source>
</evidence>
<gene>
    <name evidence="13" type="primary">LOC102802988</name>
</gene>
<feature type="transmembrane region" description="Helical" evidence="10">
    <location>
        <begin position="126"/>
        <end position="146"/>
    </location>
</feature>
<dbReference type="Proteomes" id="UP000694865">
    <property type="component" value="Unplaced"/>
</dbReference>
<name>A0ABM0MTF6_SACKO</name>
<feature type="transmembrane region" description="Helical" evidence="10">
    <location>
        <begin position="246"/>
        <end position="262"/>
    </location>
</feature>
<keyword evidence="7 8" id="KW-0407">Ion channel</keyword>
<feature type="domain" description="Potassium channel" evidence="11">
    <location>
        <begin position="124"/>
        <end position="179"/>
    </location>
</feature>
<keyword evidence="2 8" id="KW-0813">Transport</keyword>
<comment type="similarity">
    <text evidence="8">Belongs to the two pore domain potassium channel (TC 1.A.1.8) family.</text>
</comment>
<dbReference type="InterPro" id="IPR013099">
    <property type="entry name" value="K_chnl_dom"/>
</dbReference>
<protein>
    <submittedName>
        <fullName evidence="13">Uncharacterized protein LOC102802988</fullName>
    </submittedName>
</protein>
<feature type="domain" description="Potassium channel" evidence="11">
    <location>
        <begin position="704"/>
        <end position="788"/>
    </location>
</feature>
<feature type="transmembrane region" description="Helical" evidence="10">
    <location>
        <begin position="48"/>
        <end position="66"/>
    </location>
</feature>
<evidence type="ECO:0000256" key="5">
    <source>
        <dbReference type="ARBA" id="ARBA00023065"/>
    </source>
</evidence>
<reference evidence="13" key="1">
    <citation type="submission" date="2025-08" db="UniProtKB">
        <authorList>
            <consortium name="RefSeq"/>
        </authorList>
    </citation>
    <scope>IDENTIFICATION</scope>
    <source>
        <tissue evidence="13">Testes</tissue>
    </source>
</reference>
<evidence type="ECO:0000256" key="1">
    <source>
        <dbReference type="ARBA" id="ARBA00004141"/>
    </source>
</evidence>
<evidence type="ECO:0000256" key="4">
    <source>
        <dbReference type="ARBA" id="ARBA00022989"/>
    </source>
</evidence>
<feature type="transmembrane region" description="Helical" evidence="10">
    <location>
        <begin position="766"/>
        <end position="791"/>
    </location>
</feature>
<keyword evidence="6 10" id="KW-0472">Membrane</keyword>
<feature type="transmembrane region" description="Helical" evidence="10">
    <location>
        <begin position="274"/>
        <end position="298"/>
    </location>
</feature>
<dbReference type="Pfam" id="PF07885">
    <property type="entry name" value="Ion_trans_2"/>
    <property type="match status" value="3"/>
</dbReference>
<evidence type="ECO:0000256" key="10">
    <source>
        <dbReference type="SAM" id="Phobius"/>
    </source>
</evidence>
<comment type="subcellular location">
    <subcellularLocation>
        <location evidence="1">Membrane</location>
        <topology evidence="1">Multi-pass membrane protein</topology>
    </subcellularLocation>
</comment>
<dbReference type="Gene3D" id="1.10.287.70">
    <property type="match status" value="3"/>
</dbReference>
<evidence type="ECO:0000313" key="12">
    <source>
        <dbReference type="Proteomes" id="UP000694865"/>
    </source>
</evidence>
<feature type="transmembrane region" description="Helical" evidence="10">
    <location>
        <begin position="152"/>
        <end position="177"/>
    </location>
</feature>
<dbReference type="PRINTS" id="PR01333">
    <property type="entry name" value="2POREKCHANEL"/>
</dbReference>
<evidence type="ECO:0000256" key="3">
    <source>
        <dbReference type="ARBA" id="ARBA00022692"/>
    </source>
</evidence>
<evidence type="ECO:0000256" key="6">
    <source>
        <dbReference type="ARBA" id="ARBA00023136"/>
    </source>
</evidence>
<feature type="transmembrane region" description="Helical" evidence="10">
    <location>
        <begin position="697"/>
        <end position="716"/>
    </location>
</feature>
<evidence type="ECO:0000256" key="2">
    <source>
        <dbReference type="ARBA" id="ARBA00022448"/>
    </source>
</evidence>
<feature type="compositionally biased region" description="Low complexity" evidence="9">
    <location>
        <begin position="503"/>
        <end position="517"/>
    </location>
</feature>
<dbReference type="RefSeq" id="XP_006823297.1">
    <property type="nucleotide sequence ID" value="XM_006823234.1"/>
</dbReference>
<organism evidence="12 13">
    <name type="scientific">Saccoglossus kowalevskii</name>
    <name type="common">Acorn worm</name>
    <dbReference type="NCBI Taxonomy" id="10224"/>
    <lineage>
        <taxon>Eukaryota</taxon>
        <taxon>Metazoa</taxon>
        <taxon>Hemichordata</taxon>
        <taxon>Enteropneusta</taxon>
        <taxon>Harrimaniidae</taxon>
        <taxon>Saccoglossus</taxon>
    </lineage>
</organism>
<feature type="transmembrane region" description="Helical" evidence="10">
    <location>
        <begin position="728"/>
        <end position="746"/>
    </location>
</feature>
<evidence type="ECO:0000256" key="8">
    <source>
        <dbReference type="RuleBase" id="RU003857"/>
    </source>
</evidence>